<dbReference type="Gene3D" id="3.30.420.150">
    <property type="entry name" value="Exopolyphosphatase. Domain 2"/>
    <property type="match status" value="1"/>
</dbReference>
<dbReference type="CDD" id="cd24056">
    <property type="entry name" value="ASKHA_NBD_MtPPX1-like"/>
    <property type="match status" value="1"/>
</dbReference>
<comment type="caution">
    <text evidence="4">The sequence shown here is derived from an EMBL/GenBank/DDBJ whole genome shotgun (WGS) entry which is preliminary data.</text>
</comment>
<dbReference type="Gene3D" id="3.30.420.40">
    <property type="match status" value="1"/>
</dbReference>
<feature type="domain" description="Ppx/GppA phosphatase N-terminal" evidence="3">
    <location>
        <begin position="25"/>
        <end position="301"/>
    </location>
</feature>
<dbReference type="FunFam" id="3.30.420.150:FF:000006">
    <property type="entry name" value="Ppx/GppA family phosphatase"/>
    <property type="match status" value="1"/>
</dbReference>
<dbReference type="Proteomes" id="UP000606172">
    <property type="component" value="Unassembled WGS sequence"/>
</dbReference>
<evidence type="ECO:0000259" key="3">
    <source>
        <dbReference type="Pfam" id="PF02541"/>
    </source>
</evidence>
<dbReference type="InterPro" id="IPR043129">
    <property type="entry name" value="ATPase_NBD"/>
</dbReference>
<dbReference type="EMBL" id="BOOW01000048">
    <property type="protein sequence ID" value="GII96651.1"/>
    <property type="molecule type" value="Genomic_DNA"/>
</dbReference>
<proteinExistence type="inferred from homology"/>
<dbReference type="SUPFAM" id="SSF53067">
    <property type="entry name" value="Actin-like ATPase domain"/>
    <property type="match status" value="2"/>
</dbReference>
<dbReference type="InterPro" id="IPR050273">
    <property type="entry name" value="GppA/Ppx_hydrolase"/>
</dbReference>
<name>A0A919RMS8_9ACTN</name>
<dbReference type="PANTHER" id="PTHR30005:SF0">
    <property type="entry name" value="RETROGRADE REGULATION PROTEIN 2"/>
    <property type="match status" value="1"/>
</dbReference>
<dbReference type="AlphaFoldDB" id="A0A919RMS8"/>
<organism evidence="4 5">
    <name type="scientific">Sinosporangium siamense</name>
    <dbReference type="NCBI Taxonomy" id="1367973"/>
    <lineage>
        <taxon>Bacteria</taxon>
        <taxon>Bacillati</taxon>
        <taxon>Actinomycetota</taxon>
        <taxon>Actinomycetes</taxon>
        <taxon>Streptosporangiales</taxon>
        <taxon>Streptosporangiaceae</taxon>
        <taxon>Sinosporangium</taxon>
    </lineage>
</organism>
<sequence length="309" mass="33273">MLDVGSNTVHFLVVDAHHGAPPLPAYSHKVELRLAEHMNGDHLSDEGVDRLAGFVEEALGLAEDKGVEEFMAFATSAVREAANGDEVLSRLKAQTGAEITVLAGRDEARLTFLAVRRWFGWSSGRLLALDIGGGSLEMACGVDEEPDVAVSVPLGAGRLTRDWLTGDPPPPDEVRALRRHVRAQIARHVGEIVKHGKADRAVATSKTFKQLARIAGALPSSEGLYVQRVLSREDLAELAARLPKLTTAERSRLPGVSEGRAAQLVAGAIVADATMDLFDLKRIEVCPWALREGVILRRLDSLPGVAQEI</sequence>
<evidence type="ECO:0000313" key="5">
    <source>
        <dbReference type="Proteomes" id="UP000606172"/>
    </source>
</evidence>
<reference evidence="4" key="1">
    <citation type="submission" date="2021-01" db="EMBL/GenBank/DDBJ databases">
        <title>Whole genome shotgun sequence of Sinosporangium siamense NBRC 109515.</title>
        <authorList>
            <person name="Komaki H."/>
            <person name="Tamura T."/>
        </authorList>
    </citation>
    <scope>NUCLEOTIDE SEQUENCE</scope>
    <source>
        <strain evidence="4">NBRC 109515</strain>
    </source>
</reference>
<evidence type="ECO:0000256" key="2">
    <source>
        <dbReference type="ARBA" id="ARBA00022801"/>
    </source>
</evidence>
<gene>
    <name evidence="4" type="ORF">Ssi02_68820</name>
</gene>
<dbReference type="Pfam" id="PF02541">
    <property type="entry name" value="Ppx-GppA"/>
    <property type="match status" value="1"/>
</dbReference>
<protein>
    <recommendedName>
        <fullName evidence="3">Ppx/GppA phosphatase N-terminal domain-containing protein</fullName>
    </recommendedName>
</protein>
<evidence type="ECO:0000313" key="4">
    <source>
        <dbReference type="EMBL" id="GII96651.1"/>
    </source>
</evidence>
<dbReference type="GO" id="GO:0016462">
    <property type="term" value="F:pyrophosphatase activity"/>
    <property type="evidence" value="ECO:0007669"/>
    <property type="project" value="TreeGrafter"/>
</dbReference>
<dbReference type="PANTHER" id="PTHR30005">
    <property type="entry name" value="EXOPOLYPHOSPHATASE"/>
    <property type="match status" value="1"/>
</dbReference>
<keyword evidence="2" id="KW-0378">Hydrolase</keyword>
<keyword evidence="5" id="KW-1185">Reference proteome</keyword>
<evidence type="ECO:0000256" key="1">
    <source>
        <dbReference type="ARBA" id="ARBA00007125"/>
    </source>
</evidence>
<accession>A0A919RMS8</accession>
<dbReference type="InterPro" id="IPR003695">
    <property type="entry name" value="Ppx_GppA_N"/>
</dbReference>
<comment type="similarity">
    <text evidence="1">Belongs to the GppA/Ppx family.</text>
</comment>